<keyword evidence="1" id="KW-0472">Membrane</keyword>
<name>A0A2H1I0H4_BREAU</name>
<dbReference type="AlphaFoldDB" id="A0A2H1I0H4"/>
<reference evidence="2 3" key="1">
    <citation type="submission" date="2017-03" db="EMBL/GenBank/DDBJ databases">
        <authorList>
            <person name="Afonso C.L."/>
            <person name="Miller P.J."/>
            <person name="Scott M.A."/>
            <person name="Spackman E."/>
            <person name="Goraichik I."/>
            <person name="Dimitrov K.M."/>
            <person name="Suarez D.L."/>
            <person name="Swayne D.E."/>
        </authorList>
    </citation>
    <scope>NUCLEOTIDE SEQUENCE [LARGE SCALE GENOMIC DNA]</scope>
    <source>
        <strain evidence="3">6(3)</strain>
    </source>
</reference>
<organism evidence="2 3">
    <name type="scientific">Brevibacterium aurantiacum</name>
    <dbReference type="NCBI Taxonomy" id="273384"/>
    <lineage>
        <taxon>Bacteria</taxon>
        <taxon>Bacillati</taxon>
        <taxon>Actinomycetota</taxon>
        <taxon>Actinomycetes</taxon>
        <taxon>Micrococcales</taxon>
        <taxon>Brevibacteriaceae</taxon>
        <taxon>Brevibacterium</taxon>
    </lineage>
</organism>
<evidence type="ECO:0000256" key="1">
    <source>
        <dbReference type="SAM" id="Phobius"/>
    </source>
</evidence>
<proteinExistence type="predicted"/>
<feature type="transmembrane region" description="Helical" evidence="1">
    <location>
        <begin position="6"/>
        <end position="25"/>
    </location>
</feature>
<keyword evidence="1" id="KW-1133">Transmembrane helix</keyword>
<sequence>MLKPIGLLTILVSVVPGILIIRSGLQLEKLIFMTVATAGHSRE</sequence>
<evidence type="ECO:0000313" key="3">
    <source>
        <dbReference type="Proteomes" id="UP000234327"/>
    </source>
</evidence>
<evidence type="ECO:0000313" key="2">
    <source>
        <dbReference type="EMBL" id="SMX68699.1"/>
    </source>
</evidence>
<gene>
    <name evidence="2" type="ORF">BAURA63_00730</name>
</gene>
<dbReference type="Proteomes" id="UP000234327">
    <property type="component" value="Unassembled WGS sequence"/>
</dbReference>
<keyword evidence="1" id="KW-0812">Transmembrane</keyword>
<dbReference type="EMBL" id="FXYZ01000002">
    <property type="protein sequence ID" value="SMX68699.1"/>
    <property type="molecule type" value="Genomic_DNA"/>
</dbReference>
<protein>
    <submittedName>
        <fullName evidence="2">Uncharacterized protein</fullName>
    </submittedName>
</protein>
<accession>A0A2H1I0H4</accession>